<keyword evidence="1" id="KW-1133">Transmembrane helix</keyword>
<proteinExistence type="predicted"/>
<protein>
    <submittedName>
        <fullName evidence="2">Uncharacterized protein</fullName>
    </submittedName>
</protein>
<name>A0A1N7P4I8_9BACT</name>
<sequence length="311" mass="36122">MSLTNIEKALQYLDLLKKEGWKYEDALTSILETYSLSQEEYSELMQLIEELQKHETDADFRVEFGASLFLIVATMSILWQAIINVNRLWENIACILLVGAILLFIKERGSVLSKAGRIYERCANAFNGKYSLSKNKVVWVVVFVFVFGVVPYVYNKSSQAYLLTRDNWQLVPDVILKSDCRVVVDKSTKHTVTYYAFECENEDVYRWNEEVHMLCFKEGYPEVMYLKGDTLSLWIEPGTHHVYDVEKNGEKSLDLARRNKKAEVSTERGLKGVAIFWLIISFVWLFTSHKKVQAFIFERPDEAVAVEEEEE</sequence>
<feature type="transmembrane region" description="Helical" evidence="1">
    <location>
        <begin position="88"/>
        <end position="105"/>
    </location>
</feature>
<feature type="transmembrane region" description="Helical" evidence="1">
    <location>
        <begin position="137"/>
        <end position="154"/>
    </location>
</feature>
<evidence type="ECO:0000256" key="1">
    <source>
        <dbReference type="SAM" id="Phobius"/>
    </source>
</evidence>
<keyword evidence="3" id="KW-1185">Reference proteome</keyword>
<accession>A0A1N7P4I8</accession>
<dbReference type="AlphaFoldDB" id="A0A1N7P4I8"/>
<organism evidence="2 3">
    <name type="scientific">Filimonas lacunae</name>
    <dbReference type="NCBI Taxonomy" id="477680"/>
    <lineage>
        <taxon>Bacteria</taxon>
        <taxon>Pseudomonadati</taxon>
        <taxon>Bacteroidota</taxon>
        <taxon>Chitinophagia</taxon>
        <taxon>Chitinophagales</taxon>
        <taxon>Chitinophagaceae</taxon>
        <taxon>Filimonas</taxon>
    </lineage>
</organism>
<dbReference type="EMBL" id="FTOR01000003">
    <property type="protein sequence ID" value="SIT05468.1"/>
    <property type="molecule type" value="Genomic_DNA"/>
</dbReference>
<keyword evidence="1" id="KW-0812">Transmembrane</keyword>
<evidence type="ECO:0000313" key="3">
    <source>
        <dbReference type="Proteomes" id="UP000186917"/>
    </source>
</evidence>
<feature type="transmembrane region" description="Helical" evidence="1">
    <location>
        <begin position="62"/>
        <end position="82"/>
    </location>
</feature>
<evidence type="ECO:0000313" key="2">
    <source>
        <dbReference type="EMBL" id="SIT05468.1"/>
    </source>
</evidence>
<dbReference type="RefSeq" id="WP_076378900.1">
    <property type="nucleotide sequence ID" value="NZ_AP017422.1"/>
</dbReference>
<keyword evidence="1" id="KW-0472">Membrane</keyword>
<reference evidence="3" key="1">
    <citation type="submission" date="2017-01" db="EMBL/GenBank/DDBJ databases">
        <authorList>
            <person name="Varghese N."/>
            <person name="Submissions S."/>
        </authorList>
    </citation>
    <scope>NUCLEOTIDE SEQUENCE [LARGE SCALE GENOMIC DNA]</scope>
    <source>
        <strain evidence="3">DSM 21054</strain>
    </source>
</reference>
<dbReference type="Proteomes" id="UP000186917">
    <property type="component" value="Unassembled WGS sequence"/>
</dbReference>
<gene>
    <name evidence="2" type="ORF">SAMN05421788_103185</name>
</gene>